<dbReference type="FunFam" id="1.10.418.10:FF:000023">
    <property type="entry name" value="EH domain-binding protein 1 isoform X1"/>
    <property type="match status" value="1"/>
</dbReference>
<dbReference type="Proteomes" id="UP000438429">
    <property type="component" value="Unassembled WGS sequence"/>
</dbReference>
<feature type="region of interest" description="Disordered" evidence="5">
    <location>
        <begin position="2452"/>
        <end position="2533"/>
    </location>
</feature>
<feature type="region of interest" description="Disordered" evidence="5">
    <location>
        <begin position="507"/>
        <end position="535"/>
    </location>
</feature>
<keyword evidence="6" id="KW-0472">Membrane</keyword>
<evidence type="ECO:0000313" key="11">
    <source>
        <dbReference type="Proteomes" id="UP000438429"/>
    </source>
</evidence>
<feature type="compositionally biased region" description="Polar residues" evidence="5">
    <location>
        <begin position="3054"/>
        <end position="3080"/>
    </location>
</feature>
<evidence type="ECO:0000313" key="10">
    <source>
        <dbReference type="EMBL" id="KAF0045637.1"/>
    </source>
</evidence>
<feature type="region of interest" description="Disordered" evidence="5">
    <location>
        <begin position="3015"/>
        <end position="3080"/>
    </location>
</feature>
<keyword evidence="2" id="KW-0597">Phosphoprotein</keyword>
<feature type="domain" description="C2 NT-type" evidence="8">
    <location>
        <begin position="8"/>
        <end position="157"/>
    </location>
</feature>
<dbReference type="Pfam" id="PF12130">
    <property type="entry name" value="bMERB_dom"/>
    <property type="match status" value="1"/>
</dbReference>
<evidence type="ECO:0000256" key="2">
    <source>
        <dbReference type="ARBA" id="ARBA00022553"/>
    </source>
</evidence>
<feature type="compositionally biased region" description="Polar residues" evidence="5">
    <location>
        <begin position="2810"/>
        <end position="2819"/>
    </location>
</feature>
<feature type="region of interest" description="Disordered" evidence="5">
    <location>
        <begin position="422"/>
        <end position="448"/>
    </location>
</feature>
<evidence type="ECO:0008006" key="12">
    <source>
        <dbReference type="Google" id="ProtNLM"/>
    </source>
</evidence>
<proteinExistence type="predicted"/>
<dbReference type="PROSITE" id="PS50021">
    <property type="entry name" value="CH"/>
    <property type="match status" value="1"/>
</dbReference>
<dbReference type="Pfam" id="PF00307">
    <property type="entry name" value="CH"/>
    <property type="match status" value="1"/>
</dbReference>
<evidence type="ECO:0000256" key="1">
    <source>
        <dbReference type="ARBA" id="ARBA00004177"/>
    </source>
</evidence>
<feature type="compositionally biased region" description="Basic and acidic residues" evidence="5">
    <location>
        <begin position="2644"/>
        <end position="2657"/>
    </location>
</feature>
<dbReference type="InterPro" id="IPR050540">
    <property type="entry name" value="F-actin_Monoox_Mical"/>
</dbReference>
<comment type="caution">
    <text evidence="10">The sequence shown here is derived from an EMBL/GenBank/DDBJ whole genome shotgun (WGS) entry which is preliminary data.</text>
</comment>
<keyword evidence="3" id="KW-0967">Endosome</keyword>
<dbReference type="PROSITE" id="PS51840">
    <property type="entry name" value="C2_NT"/>
    <property type="match status" value="1"/>
</dbReference>
<feature type="compositionally biased region" description="Polar residues" evidence="5">
    <location>
        <begin position="2747"/>
        <end position="2766"/>
    </location>
</feature>
<dbReference type="GO" id="GO:0005768">
    <property type="term" value="C:endosome"/>
    <property type="evidence" value="ECO:0007669"/>
    <property type="project" value="UniProtKB-SubCell"/>
</dbReference>
<feature type="compositionally biased region" description="Polar residues" evidence="5">
    <location>
        <begin position="2292"/>
        <end position="2326"/>
    </location>
</feature>
<feature type="compositionally biased region" description="Basic and acidic residues" evidence="5">
    <location>
        <begin position="2388"/>
        <end position="2401"/>
    </location>
</feature>
<feature type="compositionally biased region" description="Polar residues" evidence="5">
    <location>
        <begin position="2699"/>
        <end position="2709"/>
    </location>
</feature>
<name>A0A6A4TG46_SCOMX</name>
<dbReference type="InterPro" id="IPR019448">
    <property type="entry name" value="NT-C2"/>
</dbReference>
<protein>
    <recommendedName>
        <fullName evidence="12">EH domain-binding protein 1-like protein 1</fullName>
    </recommendedName>
</protein>
<feature type="domain" description="Calponin-homology (CH)" evidence="7">
    <location>
        <begin position="3083"/>
        <end position="3188"/>
    </location>
</feature>
<evidence type="ECO:0000256" key="6">
    <source>
        <dbReference type="SAM" id="Phobius"/>
    </source>
</evidence>
<feature type="compositionally biased region" description="Basic and acidic residues" evidence="5">
    <location>
        <begin position="3478"/>
        <end position="3497"/>
    </location>
</feature>
<dbReference type="InterPro" id="IPR022735">
    <property type="entry name" value="bMERB_dom"/>
</dbReference>
<dbReference type="SUPFAM" id="SSF47576">
    <property type="entry name" value="Calponin-homology domain, CH-domain"/>
    <property type="match status" value="1"/>
</dbReference>
<keyword evidence="6" id="KW-0812">Transmembrane</keyword>
<evidence type="ECO:0000256" key="3">
    <source>
        <dbReference type="ARBA" id="ARBA00022753"/>
    </source>
</evidence>
<feature type="region of interest" description="Disordered" evidence="5">
    <location>
        <begin position="288"/>
        <end position="309"/>
    </location>
</feature>
<feature type="region of interest" description="Disordered" evidence="5">
    <location>
        <begin position="3331"/>
        <end position="3351"/>
    </location>
</feature>
<dbReference type="InterPro" id="IPR036872">
    <property type="entry name" value="CH_dom_sf"/>
</dbReference>
<sequence>MTSVWKRLQRVGKKASKFQFVASFQELVIECTDKWQPDKLRVVWIRRSQRHSTKLHSWQPGIKNPYRGLVMWQVPESLEITVTLFKGPTAEEFENKDWTLVIENETKGRRKVLASADVNMKKYASSTPAQYDVTLKLNPQSAKVVEATLKLNLSCIFLKEGKATDEDMQSLASLMSMKQSDIGNLDDFNDSDDEVGEKRRPSFGTGHAAPVTVPISAPRRPHSFHSESYPDEGLEAHVFSTSTSPEAFSSSSFSTSTSDQCVRPPAISVTSQTEFKRQLSILSEEDNQCTIPTTSDPRAPTSRSLELSTASEWKRDVHLGVEVVKTSAGPKSMGSVLTHSPKSPLAPGLKYFEMPKTHMDQTESWTTRTYPDVQPTLSPYTFASKQNLEFHDPTSTSVKELLILPKSHLSKRSAHLGNPIAQPESAQHIHHPPSNSQPNSTSPIGSLMHLPETATTYDTKPKLRIGVAHKKEAITKDFGNESMTASVPSCLRDTNSTSSSMEVNKIPEAQTGEQSISTNSQWDKPQRGTLKNRSAVSVPGVDKKITCNTAASDQVTSGVGSDFLLGQQARTKNISNPTEESLALSSTNSFVVCGLESEHCMEEGRTEVVAQSMNKRLLSETDIRVTQELVLPSSVVSIEEKCVYISKVELGPLCPRESSSSHLPSTLQPEAQIEETVRIPSMIKLVSSCSQYSTIPGMPSLYPKSQVIAWPDDGGVLFQKLPSKTLQGLLYLDLFSSVYVGGGGIAKMVDITPSCSKFTSIPGFPSVLKREPNMLHFLPTCPTICSVPGLASVGSVTGYDKNVWDRCSLWTKTLQIKEAFVSQMSCLQEQDNSDTNMINVMVAMLPTCSRKASVPGFPSAPLQKASNTPSMANGRPTCPKQTMIAGMPFRQRDMAYNDCWHILRELILDRPLRRKSVLVEKKSHEDKECMKYMVNMLPSCACTTTIPGFPSVPRKEHGVPRVPFAPRQDPRMADMFLTCPRKTRVIGLPSKEPVSAQDEDMVITRHIVMAKPFGKSKVMIQDFPPGAAQDLDKRGMFRSVALLLSCPVKSCHAAMPTDPHKRLPAIVSLASVCPKQTQTPGMPSQDRKNSENKDWHVLRSFINKRQDKNIQAYIVQWRQKDTETIKDGRMVDMFMSCPQKAKVFGLPSATREDPNMVNIIPSCPRHSAILGLPSKTGQNLCLSSCNEWFAYKRLQWESPTAKREVQTLNEVSYYDNNTVKNMSAILPSCPANANVLGFPSAQTLTLSDGPTMVKLLPSCTKASRVPGMPSLHQSQVIAWIDDRRFGIGVCGIPSGFYNVTEEAEWSVKKRHVWNKPLTNPGRVSVIHDHKMYFREKGVIRIMVSMLPPCPKYSNIPGIPSKFVERPVESLMDEGPSMFKSIATLPKHSQIQGIPAKNSTNEFDGWCMDMDAIWEKTFNIGYGVVNQDFTVKEIQSGDKEKMLGMLRLYPEQALNPGFPSAPQPQAVNAIVEKNIDLVQLTPCCPKQTNIIDFPLSVSCISDSKGDGPEVMIKTQSYCDVHKKQYCTCKDRMKPILSPEPSRPPHDIDQLLNMVNIVPSCPKKASVLGVPSTHVHQSRQGWPVDTPLMSKQLSLDQQQQPLCEVYVRERSMHFIFPGQDEPVDVQQRTVESSTCPIEVVVIDLPSSSREIQVDQPSSRFNDIEMLPDEVIPARLDLDTKKTRSDVSSPLEMHKDEQGFWTEAKEVIVLEKGPPSVVSLQPSYPVVAGAAEPLSQNLINNAEQKLEKYPKNRTIFCQELPKVTTEITRNTSEEEMETIREIVCNIPVFPGADTDDGMKTKMADLLPICQYEFSGLFEYPATAEKINECLLDSESTRNKPAKDEDILTNECALHLKECVAEIENKQSSFIEICPSTTNIAGMPSKLPIKEKHWPINHKPIWEKQSKMEEVLPPCTSNKDEENKKEMVFLLPSCPKETINPGFPSVFHHSFVFHGPSMVDTYPCCPHVSSIPGVPSINEDNNRSWVSQQEPLSKKKIKSELVITTTEHEVGAFEPACIKHSPTPAPQTTEVYHESDMMSLLSSCPKISCVEGFPSLMKHQLNESWAPDRQPSLPKINIAMTEDIPHNEEMKAMSALAQDSPKEPLDNFQDGAKQTVDLSVDNGYETVVSILGPSSSTSTEENHEHKAISSLDLKDKTSDGVFQHFADNNSPMQKIEGQFEDFDIDNDHNIEYPASAEPYMWNLVCDQSASTSPTTEKDNGHLVCAGMKKWPPLTEEDITEISKEDGEQKEGREICVDQWHSKTRSLAGEDSFQTMVNNDSLLARHETESEQIEVRTLSSSSQLDKGPKQASNEEISATSLQCTSNESFTDANEHREAQTGKPSDDQNISPVGPQPDISVSQRGRKPKRKVPEPDQKGSHQEKAIVPRRPLRRKDSLTPDRKKQHDGLSVKLLSEVVPVKSVEKYSTDERIPTQLATDPAPPCCINKGDGGDPLVVPQNGQESVGPQMKQEREHEHKGRAESAPVSMYVAPPRVKRRDGSLPPGTPQKTSPCKPRRRKDSVTREKSVQITHNQQDLEAQVSPALAKSDLGPPQPCQSSSDVSGAVEPLQNIVKQCQTATEMIPSKPVERIDQTTKQHSQEADCFGSASLQTEAKLVSSKDTEQTSCDPEWSIAGHTAVDAVNLKSEISENRPEIGEAERDKLTTQPIPRPRLRKRHSGSFPDDFKTTERTQTSHAEEALAARQSGPSSISSTTKELPIVEHSKDHPLPPLVHQPSTTPVEVGGVRLRRNRLSIDSSVQVENGDTSQNSPGPSSLPVPKPRVKKRLSDSFPEDITIFSSPPPCESDTKADLIGHETVQQNEQSSLPLPLPRAKKRVSATYSDSTPPVDPPLESTQRNPEDTLVTSKETKEWSSSMDISVVTEGGFVTIQGEDDVASEVERDVLGAMQEEHFSHSDSVEDTEKSLDEIIEGWTFTEKHVVVDDSENVTEVVSEQDDIEKVLEVEVDKSLASTAASSQEDWLHVEGDKDSEPMEIMSRKEMGDEELDFGFVSVDVAAGCLEEERQREKTEESPGQAGPVPRGKKRLSGSYQDDSKSAVAGLHQTSEPTTPQTRSADETASSESQLASPTLVTSSQSLLEWCQEVTQAHKGVKITNFSTSWRNGLAFCAILHHFYPEKINYEMLDPYDIKHNNKKAVDGFAELGISRLMEPSDMVMLAVPDRLIVMTYLNQIRTHFMGQELSVLHIEKDSSESSYAVAGDLDRQEDPEATARYCTQRLQEEGIILETNGTAGTAEKDSKTSRDLVPPPRTKRLQAAGAGGAQSPVAPPRTNFLSKTGFSHVKDADLVKKRRSQRRSGSVDEGDISVAFVGQDDSIISRMTSETERTKAAEEEGRPAGQDPSQYVLNQMEALKAEQNHIDTRAGVVERKLRLLLETGSDKVEEERLIQEWFTLVNKKNALIRREDHLQLLLEEHDLERRFELLKKELRDMMAIEEWQKSQAHKHREQLLLQELVSLVNQRDELVHNMDAKERGALEEDERLEQGLEQRRRKYAKQQREKAAGRGQDRPRSANLQENTEPACGGVAFQRNTHMARNQSEALRSSESTPLLFSERLENVAPGSILRQKIKVCGLISTSTSSPTQQDEAPVPRRAARAFKLFFALQFLCCVVFRVTVTLCVTVNVFD</sequence>
<dbReference type="SMART" id="SM01203">
    <property type="entry name" value="DUF3585"/>
    <property type="match status" value="1"/>
</dbReference>
<feature type="compositionally biased region" description="Basic and acidic residues" evidence="5">
    <location>
        <begin position="2464"/>
        <end position="2475"/>
    </location>
</feature>
<feature type="compositionally biased region" description="Polar residues" evidence="5">
    <location>
        <begin position="511"/>
        <end position="535"/>
    </location>
</feature>
<dbReference type="PROSITE" id="PS51848">
    <property type="entry name" value="BMERB"/>
    <property type="match status" value="1"/>
</dbReference>
<evidence type="ECO:0000259" key="9">
    <source>
        <dbReference type="PROSITE" id="PS51848"/>
    </source>
</evidence>
<feature type="compositionally biased region" description="Basic and acidic residues" evidence="5">
    <location>
        <begin position="2365"/>
        <end position="2380"/>
    </location>
</feature>
<evidence type="ECO:0000259" key="8">
    <source>
        <dbReference type="PROSITE" id="PS51840"/>
    </source>
</evidence>
<feature type="region of interest" description="Disordered" evidence="5">
    <location>
        <begin position="2644"/>
        <end position="2863"/>
    </location>
</feature>
<feature type="region of interest" description="Disordered" evidence="5">
    <location>
        <begin position="2281"/>
        <end position="2401"/>
    </location>
</feature>
<dbReference type="PANTHER" id="PTHR23167">
    <property type="entry name" value="CALPONIN HOMOLOGY DOMAIN-CONTAINING PROTEIN DDB_G0272472-RELATED"/>
    <property type="match status" value="1"/>
</dbReference>
<evidence type="ECO:0000256" key="4">
    <source>
        <dbReference type="ARBA" id="ARBA00023054"/>
    </source>
</evidence>
<feature type="domain" description="BMERB" evidence="9">
    <location>
        <begin position="3337"/>
        <end position="3493"/>
    </location>
</feature>
<feature type="compositionally biased region" description="Basic and acidic residues" evidence="5">
    <location>
        <begin position="2327"/>
        <end position="2340"/>
    </location>
</feature>
<feature type="compositionally biased region" description="Basic and acidic residues" evidence="5">
    <location>
        <begin position="2712"/>
        <end position="2721"/>
    </location>
</feature>
<feature type="region of interest" description="Disordered" evidence="5">
    <location>
        <begin position="3236"/>
        <end position="3288"/>
    </location>
</feature>
<dbReference type="PANTHER" id="PTHR23167:SF91">
    <property type="entry name" value="EH DOMAIN-BINDING PROTEIN 1-LIKE PROTEIN 1"/>
    <property type="match status" value="1"/>
</dbReference>
<dbReference type="Gene3D" id="1.10.418.10">
    <property type="entry name" value="Calponin-like domain"/>
    <property type="match status" value="1"/>
</dbReference>
<feature type="region of interest" description="Disordered" evidence="5">
    <location>
        <begin position="190"/>
        <end position="228"/>
    </location>
</feature>
<feature type="compositionally biased region" description="Basic and acidic residues" evidence="5">
    <location>
        <begin position="3332"/>
        <end position="3345"/>
    </location>
</feature>
<comment type="subcellular location">
    <subcellularLocation>
        <location evidence="1">Endosome</location>
    </subcellularLocation>
</comment>
<dbReference type="InterPro" id="IPR001715">
    <property type="entry name" value="CH_dom"/>
</dbReference>
<dbReference type="SMART" id="SM00033">
    <property type="entry name" value="CH"/>
    <property type="match status" value="1"/>
</dbReference>
<evidence type="ECO:0000256" key="5">
    <source>
        <dbReference type="SAM" id="MobiDB-lite"/>
    </source>
</evidence>
<feature type="compositionally biased region" description="Polar residues" evidence="5">
    <location>
        <begin position="2522"/>
        <end position="2531"/>
    </location>
</feature>
<gene>
    <name evidence="10" type="ORF">F2P81_002166</name>
</gene>
<reference evidence="10 11" key="1">
    <citation type="submission" date="2019-06" db="EMBL/GenBank/DDBJ databases">
        <title>Draft genomes of female and male turbot (Scophthalmus maximus).</title>
        <authorList>
            <person name="Xu H."/>
            <person name="Xu X.-W."/>
            <person name="Shao C."/>
            <person name="Chen S."/>
        </authorList>
    </citation>
    <scope>NUCLEOTIDE SEQUENCE [LARGE SCALE GENOMIC DNA]</scope>
    <source>
        <strain evidence="10">Ysfricsl-2016a</strain>
        <tissue evidence="10">Blood</tissue>
    </source>
</reference>
<organism evidence="10 11">
    <name type="scientific">Scophthalmus maximus</name>
    <name type="common">Turbot</name>
    <name type="synonym">Psetta maxima</name>
    <dbReference type="NCBI Taxonomy" id="52904"/>
    <lineage>
        <taxon>Eukaryota</taxon>
        <taxon>Metazoa</taxon>
        <taxon>Chordata</taxon>
        <taxon>Craniata</taxon>
        <taxon>Vertebrata</taxon>
        <taxon>Euteleostomi</taxon>
        <taxon>Actinopterygii</taxon>
        <taxon>Neopterygii</taxon>
        <taxon>Teleostei</taxon>
        <taxon>Neoteleostei</taxon>
        <taxon>Acanthomorphata</taxon>
        <taxon>Carangaria</taxon>
        <taxon>Pleuronectiformes</taxon>
        <taxon>Pleuronectoidei</taxon>
        <taxon>Scophthalmidae</taxon>
        <taxon>Scophthalmus</taxon>
    </lineage>
</organism>
<keyword evidence="6" id="KW-1133">Transmembrane helix</keyword>
<dbReference type="Pfam" id="PF10358">
    <property type="entry name" value="NT-C2"/>
    <property type="match status" value="1"/>
</dbReference>
<accession>A0A6A4TG46</accession>
<feature type="region of interest" description="Disordered" evidence="5">
    <location>
        <begin position="3478"/>
        <end position="3533"/>
    </location>
</feature>
<dbReference type="EMBL" id="VEVO01000002">
    <property type="protein sequence ID" value="KAF0045637.1"/>
    <property type="molecule type" value="Genomic_DNA"/>
</dbReference>
<feature type="transmembrane region" description="Helical" evidence="6">
    <location>
        <begin position="3608"/>
        <end position="3633"/>
    </location>
</feature>
<feature type="compositionally biased region" description="Basic and acidic residues" evidence="5">
    <location>
        <begin position="3505"/>
        <end position="3519"/>
    </location>
</feature>
<feature type="compositionally biased region" description="Low complexity" evidence="5">
    <location>
        <begin position="432"/>
        <end position="444"/>
    </location>
</feature>
<keyword evidence="4" id="KW-0175">Coiled coil</keyword>
<evidence type="ECO:0000259" key="7">
    <source>
        <dbReference type="PROSITE" id="PS50021"/>
    </source>
</evidence>